<dbReference type="HAMAP" id="MF_00528">
    <property type="entry name" value="Maf"/>
    <property type="match status" value="1"/>
</dbReference>
<dbReference type="EMBL" id="MCGG01000025">
    <property type="protein sequence ID" value="OEJ67202.1"/>
    <property type="molecule type" value="Genomic_DNA"/>
</dbReference>
<keyword evidence="3 4" id="KW-0546">Nucleotide metabolism</keyword>
<dbReference type="InterPro" id="IPR029001">
    <property type="entry name" value="ITPase-like_fam"/>
</dbReference>
<feature type="site" description="Important for substrate specificity" evidence="4">
    <location>
        <position position="153"/>
    </location>
</feature>
<dbReference type="Gene3D" id="3.90.950.10">
    <property type="match status" value="1"/>
</dbReference>
<evidence type="ECO:0000313" key="6">
    <source>
        <dbReference type="Proteomes" id="UP000095347"/>
    </source>
</evidence>
<dbReference type="GO" id="GO:0005737">
    <property type="term" value="C:cytoplasm"/>
    <property type="evidence" value="ECO:0007669"/>
    <property type="project" value="UniProtKB-SubCell"/>
</dbReference>
<dbReference type="SUPFAM" id="SSF52972">
    <property type="entry name" value="ITPase-like"/>
    <property type="match status" value="1"/>
</dbReference>
<comment type="caution">
    <text evidence="5">The sequence shown here is derived from an EMBL/GenBank/DDBJ whole genome shotgun (WGS) entry which is preliminary data.</text>
</comment>
<comment type="catalytic activity">
    <reaction evidence="4">
        <text>dTTP + H2O = dTMP + diphosphate + H(+)</text>
        <dbReference type="Rhea" id="RHEA:28534"/>
        <dbReference type="ChEBI" id="CHEBI:15377"/>
        <dbReference type="ChEBI" id="CHEBI:15378"/>
        <dbReference type="ChEBI" id="CHEBI:33019"/>
        <dbReference type="ChEBI" id="CHEBI:37568"/>
        <dbReference type="ChEBI" id="CHEBI:63528"/>
        <dbReference type="EC" id="3.6.1.9"/>
    </reaction>
</comment>
<protein>
    <recommendedName>
        <fullName evidence="4">dTTP/UTP pyrophosphatase</fullName>
        <shortName evidence="4">dTTPase/UTPase</shortName>
        <ecNumber evidence="4">3.6.1.9</ecNumber>
    </recommendedName>
    <alternativeName>
        <fullName evidence="4">Nucleoside triphosphate pyrophosphatase</fullName>
    </alternativeName>
    <alternativeName>
        <fullName evidence="4">Nucleotide pyrophosphatase</fullName>
        <shortName evidence="4">Nucleotide PPase</shortName>
    </alternativeName>
</protein>
<comment type="catalytic activity">
    <reaction evidence="4">
        <text>UTP + H2O = UMP + diphosphate + H(+)</text>
        <dbReference type="Rhea" id="RHEA:29395"/>
        <dbReference type="ChEBI" id="CHEBI:15377"/>
        <dbReference type="ChEBI" id="CHEBI:15378"/>
        <dbReference type="ChEBI" id="CHEBI:33019"/>
        <dbReference type="ChEBI" id="CHEBI:46398"/>
        <dbReference type="ChEBI" id="CHEBI:57865"/>
        <dbReference type="EC" id="3.6.1.9"/>
    </reaction>
</comment>
<proteinExistence type="inferred from homology"/>
<accession>A0A1E5Q852</accession>
<dbReference type="STRING" id="28181.BEN30_10490"/>
<dbReference type="PANTHER" id="PTHR43213:SF5">
    <property type="entry name" value="BIFUNCTIONAL DTTP_UTP PYROPHOSPHATASE_METHYLTRANSFERASE PROTEIN-RELATED"/>
    <property type="match status" value="1"/>
</dbReference>
<evidence type="ECO:0000256" key="2">
    <source>
        <dbReference type="ARBA" id="ARBA00022801"/>
    </source>
</evidence>
<dbReference type="InterPro" id="IPR003697">
    <property type="entry name" value="Maf-like"/>
</dbReference>
<keyword evidence="6" id="KW-1185">Reference proteome</keyword>
<comment type="similarity">
    <text evidence="4">Belongs to the Maf family. YhdE subfamily.</text>
</comment>
<dbReference type="GO" id="GO:0036218">
    <property type="term" value="F:dTTP diphosphatase activity"/>
    <property type="evidence" value="ECO:0007669"/>
    <property type="project" value="RHEA"/>
</dbReference>
<gene>
    <name evidence="5" type="ORF">BEN30_10490</name>
</gene>
<dbReference type="AlphaFoldDB" id="A0A1E5Q852"/>
<feature type="active site" description="Proton acceptor" evidence="4">
    <location>
        <position position="69"/>
    </location>
</feature>
<keyword evidence="2 4" id="KW-0378">Hydrolase</keyword>
<evidence type="ECO:0000256" key="3">
    <source>
        <dbReference type="ARBA" id="ARBA00023080"/>
    </source>
</evidence>
<feature type="site" description="Important for substrate specificity" evidence="4">
    <location>
        <position position="70"/>
    </location>
</feature>
<reference evidence="6" key="1">
    <citation type="submission" date="2016-07" db="EMBL/GenBank/DDBJ databases">
        <authorList>
            <person name="Florea S."/>
            <person name="Webb J.S."/>
            <person name="Jaromczyk J."/>
            <person name="Schardl C.L."/>
        </authorList>
    </citation>
    <scope>NUCLEOTIDE SEQUENCE [LARGE SCALE GENOMIC DNA]</scope>
    <source>
        <strain evidence="6">MV-1</strain>
    </source>
</reference>
<dbReference type="NCBIfam" id="TIGR00172">
    <property type="entry name" value="maf"/>
    <property type="match status" value="1"/>
</dbReference>
<evidence type="ECO:0000256" key="4">
    <source>
        <dbReference type="HAMAP-Rule" id="MF_00528"/>
    </source>
</evidence>
<comment type="subcellular location">
    <subcellularLocation>
        <location evidence="4">Cytoplasm</location>
    </subcellularLocation>
</comment>
<comment type="function">
    <text evidence="4">Nucleoside triphosphate pyrophosphatase that hydrolyzes dTTP and UTP. May have a dual role in cell division arrest and in preventing the incorporation of modified nucleotides into cellular nucleic acids.</text>
</comment>
<dbReference type="Proteomes" id="UP000095347">
    <property type="component" value="Unassembled WGS sequence"/>
</dbReference>
<feature type="site" description="Important for substrate specificity" evidence="4">
    <location>
        <position position="11"/>
    </location>
</feature>
<evidence type="ECO:0000313" key="5">
    <source>
        <dbReference type="EMBL" id="OEJ67202.1"/>
    </source>
</evidence>
<dbReference type="PANTHER" id="PTHR43213">
    <property type="entry name" value="BIFUNCTIONAL DTTP/UTP PYROPHOSPHATASE/METHYLTRANSFERASE PROTEIN-RELATED"/>
    <property type="match status" value="1"/>
</dbReference>
<dbReference type="Pfam" id="PF02545">
    <property type="entry name" value="Maf"/>
    <property type="match status" value="1"/>
</dbReference>
<name>A0A1E5Q852_9PROT</name>
<sequence>MALILASASPRRVELLAQIGITPNLIVPAHVDETPLDRERPIDMARRLADAKAREVHKNHPQACIIGADTVVTVGRRILGKAEDEAQARAFLTLLSGRSHRVIGGLCVLAPDGRAVLRVLTTKVDFKRLSAAEIDGYIASGEWHDKAGAYAIQGLAGAFVKSINGSYSNVVGLAVHDVANALKGLGIHPPGLV</sequence>
<comment type="caution">
    <text evidence="4">Lacks conserved residue(s) required for the propagation of feature annotation.</text>
</comment>
<dbReference type="GO" id="GO:0036221">
    <property type="term" value="F:UTP diphosphatase activity"/>
    <property type="evidence" value="ECO:0007669"/>
    <property type="project" value="RHEA"/>
</dbReference>
<keyword evidence="4" id="KW-0963">Cytoplasm</keyword>
<evidence type="ECO:0000256" key="1">
    <source>
        <dbReference type="ARBA" id="ARBA00001968"/>
    </source>
</evidence>
<organism evidence="5 6">
    <name type="scientific">Magnetovibrio blakemorei</name>
    <dbReference type="NCBI Taxonomy" id="28181"/>
    <lineage>
        <taxon>Bacteria</taxon>
        <taxon>Pseudomonadati</taxon>
        <taxon>Pseudomonadota</taxon>
        <taxon>Alphaproteobacteria</taxon>
        <taxon>Rhodospirillales</taxon>
        <taxon>Magnetovibrionaceae</taxon>
        <taxon>Magnetovibrio</taxon>
    </lineage>
</organism>
<dbReference type="GO" id="GO:0009117">
    <property type="term" value="P:nucleotide metabolic process"/>
    <property type="evidence" value="ECO:0007669"/>
    <property type="project" value="UniProtKB-KW"/>
</dbReference>
<dbReference type="CDD" id="cd00555">
    <property type="entry name" value="Maf"/>
    <property type="match status" value="1"/>
</dbReference>
<comment type="cofactor">
    <cofactor evidence="1 4">
        <name>a divalent metal cation</name>
        <dbReference type="ChEBI" id="CHEBI:60240"/>
    </cofactor>
</comment>
<dbReference type="EC" id="3.6.1.9" evidence="4"/>
<dbReference type="PIRSF" id="PIRSF006305">
    <property type="entry name" value="Maf"/>
    <property type="match status" value="1"/>
</dbReference>